<accession>A0A1M6V0I4</accession>
<feature type="transmembrane region" description="Helical" evidence="1">
    <location>
        <begin position="107"/>
        <end position="124"/>
    </location>
</feature>
<dbReference type="RefSeq" id="WP_073124628.1">
    <property type="nucleotide sequence ID" value="NZ_FRAA01000008.1"/>
</dbReference>
<name>A0A1M6V0I4_REIAG</name>
<feature type="transmembrane region" description="Helical" evidence="1">
    <location>
        <begin position="250"/>
        <end position="270"/>
    </location>
</feature>
<feature type="transmembrane region" description="Helical" evidence="1">
    <location>
        <begin position="219"/>
        <end position="243"/>
    </location>
</feature>
<proteinExistence type="predicted"/>
<gene>
    <name evidence="2" type="ORF">SAMN04488028_10873</name>
</gene>
<keyword evidence="1" id="KW-1133">Transmembrane helix</keyword>
<evidence type="ECO:0000313" key="3">
    <source>
        <dbReference type="Proteomes" id="UP000184474"/>
    </source>
</evidence>
<organism evidence="2 3">
    <name type="scientific">Reichenbachiella agariperforans</name>
    <dbReference type="NCBI Taxonomy" id="156994"/>
    <lineage>
        <taxon>Bacteria</taxon>
        <taxon>Pseudomonadati</taxon>
        <taxon>Bacteroidota</taxon>
        <taxon>Cytophagia</taxon>
        <taxon>Cytophagales</taxon>
        <taxon>Reichenbachiellaceae</taxon>
        <taxon>Reichenbachiella</taxon>
    </lineage>
</organism>
<feature type="transmembrane region" description="Helical" evidence="1">
    <location>
        <begin position="331"/>
        <end position="351"/>
    </location>
</feature>
<dbReference type="Proteomes" id="UP000184474">
    <property type="component" value="Unassembled WGS sequence"/>
</dbReference>
<dbReference type="EMBL" id="FRAA01000008">
    <property type="protein sequence ID" value="SHK75027.1"/>
    <property type="molecule type" value="Genomic_DNA"/>
</dbReference>
<feature type="transmembrane region" description="Helical" evidence="1">
    <location>
        <begin position="130"/>
        <end position="146"/>
    </location>
</feature>
<keyword evidence="3" id="KW-1185">Reference proteome</keyword>
<keyword evidence="1" id="KW-0812">Transmembrane</keyword>
<feature type="transmembrane region" description="Helical" evidence="1">
    <location>
        <begin position="34"/>
        <end position="53"/>
    </location>
</feature>
<evidence type="ECO:0000313" key="2">
    <source>
        <dbReference type="EMBL" id="SHK75027.1"/>
    </source>
</evidence>
<keyword evidence="1" id="KW-0472">Membrane</keyword>
<dbReference type="AlphaFoldDB" id="A0A1M6V0I4"/>
<sequence>MKKYIHWIDRKAHTARNSILISTHIDFNQNGLGVFRILFGLYSLLFSEHYWGWLKSIPSALYRNTRWNFFNIFSDFPADWFIDIMDITMLICMVCITIGYRTRLTSMVAFFIMLIMDGFAYNLGKIDHEIMMTLIFPILAFTNSRAKIAIRPETHTTKKTHDRAIALYAIVIVFGLFTSGVPKIPWMDFNTSTNGILRWYYEGYYVSDRVHLLAPYFKYVPIFLVEITDHFIPLFEMAGLYFLLKSRKTWYTWLFALCVFHLGNTLVLNIPFIPQVFAYGVFILPKFYNLYLKNARLNLWVIYPIGIILGCNNLFGILFKNQSTYFPIENNLYTGLATWIVLTILALSILLKKHPKPDTPL</sequence>
<protein>
    <recommendedName>
        <fullName evidence="4">Vitamin K-dependent gamma-carboxylase</fullName>
    </recommendedName>
</protein>
<dbReference type="STRING" id="156994.SAMN04488028_10873"/>
<feature type="transmembrane region" description="Helical" evidence="1">
    <location>
        <begin position="299"/>
        <end position="319"/>
    </location>
</feature>
<feature type="transmembrane region" description="Helical" evidence="1">
    <location>
        <begin position="166"/>
        <end position="184"/>
    </location>
</feature>
<evidence type="ECO:0000256" key="1">
    <source>
        <dbReference type="SAM" id="Phobius"/>
    </source>
</evidence>
<evidence type="ECO:0008006" key="4">
    <source>
        <dbReference type="Google" id="ProtNLM"/>
    </source>
</evidence>
<feature type="transmembrane region" description="Helical" evidence="1">
    <location>
        <begin position="80"/>
        <end position="100"/>
    </location>
</feature>
<reference evidence="3" key="1">
    <citation type="submission" date="2016-11" db="EMBL/GenBank/DDBJ databases">
        <authorList>
            <person name="Varghese N."/>
            <person name="Submissions S."/>
        </authorList>
    </citation>
    <scope>NUCLEOTIDE SEQUENCE [LARGE SCALE GENOMIC DNA]</scope>
    <source>
        <strain evidence="3">DSM 26134</strain>
    </source>
</reference>